<feature type="region of interest" description="Disordered" evidence="5">
    <location>
        <begin position="211"/>
        <end position="277"/>
    </location>
</feature>
<feature type="region of interest" description="Disordered" evidence="5">
    <location>
        <begin position="83"/>
        <end position="105"/>
    </location>
</feature>
<organism evidence="7 8">
    <name type="scientific">Paraburkholderia franconis</name>
    <dbReference type="NCBI Taxonomy" id="2654983"/>
    <lineage>
        <taxon>Bacteria</taxon>
        <taxon>Pseudomonadati</taxon>
        <taxon>Pseudomonadota</taxon>
        <taxon>Betaproteobacteria</taxon>
        <taxon>Burkholderiales</taxon>
        <taxon>Burkholderiaceae</taxon>
        <taxon>Paraburkholderia</taxon>
    </lineage>
</organism>
<evidence type="ECO:0000313" key="8">
    <source>
        <dbReference type="Proteomes" id="UP000484381"/>
    </source>
</evidence>
<protein>
    <submittedName>
        <fullName evidence="7">H-NS histone family protein</fullName>
    </submittedName>
</protein>
<proteinExistence type="inferred from homology"/>
<evidence type="ECO:0000313" key="7">
    <source>
        <dbReference type="EMBL" id="MPW23488.1"/>
    </source>
</evidence>
<evidence type="ECO:0000256" key="1">
    <source>
        <dbReference type="ARBA" id="ARBA00004453"/>
    </source>
</evidence>
<dbReference type="Proteomes" id="UP000484381">
    <property type="component" value="Unassembled WGS sequence"/>
</dbReference>
<dbReference type="GO" id="GO:0003677">
    <property type="term" value="F:DNA binding"/>
    <property type="evidence" value="ECO:0007669"/>
    <property type="project" value="UniProtKB-KW"/>
</dbReference>
<keyword evidence="8" id="KW-1185">Reference proteome</keyword>
<sequence length="277" mass="28502">MATFENLQAKIARLQAQAELIARNELSTVVAKIRDIMQKHGLTTADIEAHIGSSKKRGRKPGVKIATTAASAVKTKSSAVAAGKLPPKYRDPKTGATWSGHARPPQWIAGAKDRSKFLIDGSSTVSVPAAKKPAAKTGAYVRGPQPAKYRNPETGATWSGRGPAPAWLAAAKDRTTFLIAGVSEGAVEPKAAVAKKAPASAKKTAAKKTATKKAVSKKGAVKNTEAVSKKAPAKKVAAKTAVVKKAAKKPVAKKSSVSTVSGSIAPAAPETSVTAFA</sequence>
<dbReference type="AlphaFoldDB" id="A0A7X1TLG9"/>
<dbReference type="SUPFAM" id="SSF81273">
    <property type="entry name" value="H-NS histone-like proteins"/>
    <property type="match status" value="2"/>
</dbReference>
<comment type="similarity">
    <text evidence="2">Belongs to the histone-like protein H-NS family.</text>
</comment>
<gene>
    <name evidence="7" type="ORF">GCT13_43835</name>
</gene>
<evidence type="ECO:0000256" key="2">
    <source>
        <dbReference type="ARBA" id="ARBA00010610"/>
    </source>
</evidence>
<dbReference type="PANTHER" id="PTHR38097">
    <property type="match status" value="1"/>
</dbReference>
<dbReference type="Gene3D" id="4.10.430.30">
    <property type="match status" value="2"/>
</dbReference>
<keyword evidence="4" id="KW-0238">DNA-binding</keyword>
<name>A0A7X1TLG9_9BURK</name>
<feature type="compositionally biased region" description="Basic residues" evidence="5">
    <location>
        <begin position="211"/>
        <end position="220"/>
    </location>
</feature>
<dbReference type="InterPro" id="IPR027444">
    <property type="entry name" value="H-NS_C_dom"/>
</dbReference>
<dbReference type="RefSeq" id="WP_152767981.1">
    <property type="nucleotide sequence ID" value="NZ_WHNP01000112.1"/>
</dbReference>
<dbReference type="Pfam" id="PF00816">
    <property type="entry name" value="Histone_HNS"/>
    <property type="match status" value="2"/>
</dbReference>
<evidence type="ECO:0000256" key="3">
    <source>
        <dbReference type="ARBA" id="ARBA00022490"/>
    </source>
</evidence>
<keyword evidence="3" id="KW-0963">Cytoplasm</keyword>
<dbReference type="EMBL" id="WHNP01000112">
    <property type="protein sequence ID" value="MPW23488.1"/>
    <property type="molecule type" value="Genomic_DNA"/>
</dbReference>
<evidence type="ECO:0000256" key="5">
    <source>
        <dbReference type="SAM" id="MobiDB-lite"/>
    </source>
</evidence>
<evidence type="ECO:0000256" key="4">
    <source>
        <dbReference type="ARBA" id="ARBA00023125"/>
    </source>
</evidence>
<comment type="subcellular location">
    <subcellularLocation>
        <location evidence="1">Cytoplasm</location>
        <location evidence="1">Nucleoid</location>
    </subcellularLocation>
</comment>
<dbReference type="SMART" id="SM00528">
    <property type="entry name" value="HNS"/>
    <property type="match status" value="2"/>
</dbReference>
<comment type="caution">
    <text evidence="7">The sequence shown here is derived from an EMBL/GenBank/DDBJ whole genome shotgun (WGS) entry which is preliminary data.</text>
</comment>
<feature type="domain" description="DNA-binding protein H-NS-like C-terminal" evidence="6">
    <location>
        <begin position="139"/>
        <end position="179"/>
    </location>
</feature>
<feature type="region of interest" description="Disordered" evidence="5">
    <location>
        <begin position="141"/>
        <end position="160"/>
    </location>
</feature>
<dbReference type="GO" id="GO:0009295">
    <property type="term" value="C:nucleoid"/>
    <property type="evidence" value="ECO:0007669"/>
    <property type="project" value="UniProtKB-SubCell"/>
</dbReference>
<feature type="domain" description="DNA-binding protein H-NS-like C-terminal" evidence="6">
    <location>
        <begin position="79"/>
        <end position="119"/>
    </location>
</feature>
<dbReference type="PANTHER" id="PTHR38097:SF2">
    <property type="entry name" value="DNA-BINDING PROTEIN STPA"/>
    <property type="match status" value="1"/>
</dbReference>
<reference evidence="7 8" key="1">
    <citation type="submission" date="2019-10" db="EMBL/GenBank/DDBJ databases">
        <title>Paraburkholderia sp. isolated from nodules of Mimosa pudica from Brazilian Atlantic Forest soils.</title>
        <authorList>
            <person name="Paulitsch F."/>
            <person name="Hungria M."/>
            <person name="Dall'Agnol R."/>
        </authorList>
    </citation>
    <scope>NUCLEOTIDE SEQUENCE [LARGE SCALE GENOMIC DNA]</scope>
    <source>
        <strain evidence="7 8">CNPSo 3157</strain>
    </source>
</reference>
<accession>A0A7X1TLG9</accession>
<evidence type="ECO:0000259" key="6">
    <source>
        <dbReference type="SMART" id="SM00528"/>
    </source>
</evidence>